<evidence type="ECO:0000313" key="10">
    <source>
        <dbReference type="Proteomes" id="UP000054549"/>
    </source>
</evidence>
<evidence type="ECO:0000313" key="9">
    <source>
        <dbReference type="EMBL" id="KIL67919.1"/>
    </source>
</evidence>
<dbReference type="OrthoDB" id="999962at2759"/>
<evidence type="ECO:0000256" key="6">
    <source>
        <dbReference type="ARBA" id="ARBA00023136"/>
    </source>
</evidence>
<dbReference type="EMBL" id="KN818230">
    <property type="protein sequence ID" value="KIL67919.1"/>
    <property type="molecule type" value="Genomic_DNA"/>
</dbReference>
<dbReference type="GO" id="GO:0005462">
    <property type="term" value="F:UDP-N-acetylglucosamine transmembrane transporter activity"/>
    <property type="evidence" value="ECO:0007669"/>
    <property type="project" value="TreeGrafter"/>
</dbReference>
<gene>
    <name evidence="9" type="ORF">M378DRAFT_159142</name>
</gene>
<evidence type="ECO:0008006" key="11">
    <source>
        <dbReference type="Google" id="ProtNLM"/>
    </source>
</evidence>
<evidence type="ECO:0000256" key="5">
    <source>
        <dbReference type="ARBA" id="ARBA00022989"/>
    </source>
</evidence>
<dbReference type="InterPro" id="IPR013657">
    <property type="entry name" value="SCL35B1-4/HUT1"/>
</dbReference>
<dbReference type="InParanoid" id="A0A0C2TLC0"/>
<keyword evidence="3" id="KW-0762">Sugar transport</keyword>
<feature type="transmembrane region" description="Helical" evidence="8">
    <location>
        <begin position="219"/>
        <end position="239"/>
    </location>
</feature>
<feature type="region of interest" description="Disordered" evidence="7">
    <location>
        <begin position="1"/>
        <end position="25"/>
    </location>
</feature>
<sequence>MAAKVRNAANGDVSKDRDDDNHVAPPPTLAVNLKNELSPLASQMFQLAPVLIDYQSALLEVFGGCCSNAWTYEQLFTTCPRIGSALTFAQMLFISALTLPSFITFQGPFWVPRLKQRQVPLSRWLLHVSLFTFSSLLLNWAHGYKVPLTVLIVFRSAGLAISMLFGFIFLKKRYTLMQTLSVVVVSTGVVLATKSRPSPASSASSPSSTFAIEEDSRQYLIGILMMILSSISTGILGLVQERTYKTYGPCWKEAVFYTHCLSLPIVLLLYKDVKRGFLDLASTSTTSMVPFVILAGNVVSQLICVSGVNKLNTQMSAVSTNLVLTARKALSLCFSVWWFGNEWNVQFGAGAVMVFVGSVLFSMVGQEPKTKIS</sequence>
<protein>
    <recommendedName>
        <fullName evidence="11">UAA transporter</fullName>
    </recommendedName>
</protein>
<comment type="subcellular location">
    <subcellularLocation>
        <location evidence="1">Endomembrane system</location>
        <topology evidence="1">Multi-pass membrane protein</topology>
    </subcellularLocation>
</comment>
<evidence type="ECO:0000256" key="2">
    <source>
        <dbReference type="ARBA" id="ARBA00022448"/>
    </source>
</evidence>
<evidence type="ECO:0000256" key="1">
    <source>
        <dbReference type="ARBA" id="ARBA00004127"/>
    </source>
</evidence>
<feature type="transmembrane region" description="Helical" evidence="8">
    <location>
        <begin position="82"/>
        <end position="103"/>
    </location>
</feature>
<reference evidence="9 10" key="1">
    <citation type="submission" date="2014-04" db="EMBL/GenBank/DDBJ databases">
        <title>Evolutionary Origins and Diversification of the Mycorrhizal Mutualists.</title>
        <authorList>
            <consortium name="DOE Joint Genome Institute"/>
            <consortium name="Mycorrhizal Genomics Consortium"/>
            <person name="Kohler A."/>
            <person name="Kuo A."/>
            <person name="Nagy L.G."/>
            <person name="Floudas D."/>
            <person name="Copeland A."/>
            <person name="Barry K.W."/>
            <person name="Cichocki N."/>
            <person name="Veneault-Fourrey C."/>
            <person name="LaButti K."/>
            <person name="Lindquist E.A."/>
            <person name="Lipzen A."/>
            <person name="Lundell T."/>
            <person name="Morin E."/>
            <person name="Murat C."/>
            <person name="Riley R."/>
            <person name="Ohm R."/>
            <person name="Sun H."/>
            <person name="Tunlid A."/>
            <person name="Henrissat B."/>
            <person name="Grigoriev I.V."/>
            <person name="Hibbett D.S."/>
            <person name="Martin F."/>
        </authorList>
    </citation>
    <scope>NUCLEOTIDE SEQUENCE [LARGE SCALE GENOMIC DNA]</scope>
    <source>
        <strain evidence="9 10">Koide BX008</strain>
    </source>
</reference>
<dbReference type="AlphaFoldDB" id="A0A0C2TLC0"/>
<keyword evidence="4 8" id="KW-0812">Transmembrane</keyword>
<evidence type="ECO:0000256" key="3">
    <source>
        <dbReference type="ARBA" id="ARBA00022597"/>
    </source>
</evidence>
<organism evidence="9 10">
    <name type="scientific">Amanita muscaria (strain Koide BX008)</name>
    <dbReference type="NCBI Taxonomy" id="946122"/>
    <lineage>
        <taxon>Eukaryota</taxon>
        <taxon>Fungi</taxon>
        <taxon>Dikarya</taxon>
        <taxon>Basidiomycota</taxon>
        <taxon>Agaricomycotina</taxon>
        <taxon>Agaricomycetes</taxon>
        <taxon>Agaricomycetidae</taxon>
        <taxon>Agaricales</taxon>
        <taxon>Pluteineae</taxon>
        <taxon>Amanitaceae</taxon>
        <taxon>Amanita</taxon>
    </lineage>
</organism>
<name>A0A0C2TLC0_AMAMK</name>
<feature type="transmembrane region" description="Helical" evidence="8">
    <location>
        <begin position="124"/>
        <end position="142"/>
    </location>
</feature>
<feature type="transmembrane region" description="Helical" evidence="8">
    <location>
        <begin position="148"/>
        <end position="169"/>
    </location>
</feature>
<feature type="compositionally biased region" description="Basic and acidic residues" evidence="7">
    <location>
        <begin position="13"/>
        <end position="22"/>
    </location>
</feature>
<dbReference type="HOGENOM" id="CLU_033007_1_1_1"/>
<feature type="transmembrane region" description="Helical" evidence="8">
    <location>
        <begin position="290"/>
        <end position="308"/>
    </location>
</feature>
<dbReference type="GO" id="GO:0000139">
    <property type="term" value="C:Golgi membrane"/>
    <property type="evidence" value="ECO:0007669"/>
    <property type="project" value="TreeGrafter"/>
</dbReference>
<keyword evidence="2" id="KW-0813">Transport</keyword>
<dbReference type="Proteomes" id="UP000054549">
    <property type="component" value="Unassembled WGS sequence"/>
</dbReference>
<dbReference type="NCBIfam" id="TIGR00803">
    <property type="entry name" value="nst"/>
    <property type="match status" value="1"/>
</dbReference>
<dbReference type="GO" id="GO:0005464">
    <property type="term" value="F:UDP-xylose transmembrane transporter activity"/>
    <property type="evidence" value="ECO:0007669"/>
    <property type="project" value="TreeGrafter"/>
</dbReference>
<proteinExistence type="predicted"/>
<dbReference type="InterPro" id="IPR037185">
    <property type="entry name" value="EmrE-like"/>
</dbReference>
<keyword evidence="6 8" id="KW-0472">Membrane</keyword>
<accession>A0A0C2TLC0</accession>
<dbReference type="PANTHER" id="PTHR10778">
    <property type="entry name" value="SOLUTE CARRIER FAMILY 35 MEMBER B"/>
    <property type="match status" value="1"/>
</dbReference>
<dbReference type="SUPFAM" id="SSF103481">
    <property type="entry name" value="Multidrug resistance efflux transporter EmrE"/>
    <property type="match status" value="1"/>
</dbReference>
<dbReference type="PANTHER" id="PTHR10778:SF4">
    <property type="entry name" value="NUCLEOTIDE SUGAR TRANSPORTER SLC35B4"/>
    <property type="match status" value="1"/>
</dbReference>
<dbReference type="GO" id="GO:0005789">
    <property type="term" value="C:endoplasmic reticulum membrane"/>
    <property type="evidence" value="ECO:0007669"/>
    <property type="project" value="TreeGrafter"/>
</dbReference>
<evidence type="ECO:0000256" key="8">
    <source>
        <dbReference type="SAM" id="Phobius"/>
    </source>
</evidence>
<evidence type="ECO:0000256" key="7">
    <source>
        <dbReference type="SAM" id="MobiDB-lite"/>
    </source>
</evidence>
<dbReference type="FunCoup" id="A0A0C2TLC0">
    <property type="interactions" value="116"/>
</dbReference>
<evidence type="ECO:0000256" key="4">
    <source>
        <dbReference type="ARBA" id="ARBA00022692"/>
    </source>
</evidence>
<dbReference type="Pfam" id="PF08449">
    <property type="entry name" value="UAA"/>
    <property type="match status" value="1"/>
</dbReference>
<keyword evidence="10" id="KW-1185">Reference proteome</keyword>
<feature type="transmembrane region" description="Helical" evidence="8">
    <location>
        <begin position="345"/>
        <end position="364"/>
    </location>
</feature>
<feature type="transmembrane region" description="Helical" evidence="8">
    <location>
        <begin position="251"/>
        <end position="270"/>
    </location>
</feature>
<keyword evidence="5 8" id="KW-1133">Transmembrane helix</keyword>
<feature type="transmembrane region" description="Helical" evidence="8">
    <location>
        <begin position="320"/>
        <end position="339"/>
    </location>
</feature>